<evidence type="ECO:0000313" key="2">
    <source>
        <dbReference type="EMBL" id="EFJ44656.1"/>
    </source>
</evidence>
<dbReference type="EMBL" id="GL378362">
    <property type="protein sequence ID" value="EFJ44656.1"/>
    <property type="molecule type" value="Genomic_DNA"/>
</dbReference>
<dbReference type="GeneID" id="9624216"/>
<organism evidence="3">
    <name type="scientific">Volvox carteri f. nagariensis</name>
    <dbReference type="NCBI Taxonomy" id="3068"/>
    <lineage>
        <taxon>Eukaryota</taxon>
        <taxon>Viridiplantae</taxon>
        <taxon>Chlorophyta</taxon>
        <taxon>core chlorophytes</taxon>
        <taxon>Chlorophyceae</taxon>
        <taxon>CS clade</taxon>
        <taxon>Chlamydomonadales</taxon>
        <taxon>Volvocaceae</taxon>
        <taxon>Volvox</taxon>
    </lineage>
</organism>
<sequence>MLTGRKATAEPPATDIEAEEPLLGASGSAGEAPGLLFPAPPPPTSGNTSTVALPPQKKRHTQAKTAATGPTQQPASLLPTNPNTTAPEQQPATILPPANMQRKCTNKTYTVGVPPGFERPHIPNEEIVWLTDACGGDFKSWAYALQGSTMVVCFL</sequence>
<dbReference type="Proteomes" id="UP000001058">
    <property type="component" value="Unassembled WGS sequence"/>
</dbReference>
<dbReference type="KEGG" id="vcn:VOLCADRAFT_95079"/>
<proteinExistence type="predicted"/>
<gene>
    <name evidence="2" type="ORF">VOLCADRAFT_95079</name>
</gene>
<accession>D8U6J1</accession>
<dbReference type="AlphaFoldDB" id="D8U6J1"/>
<evidence type="ECO:0000256" key="1">
    <source>
        <dbReference type="SAM" id="MobiDB-lite"/>
    </source>
</evidence>
<feature type="region of interest" description="Disordered" evidence="1">
    <location>
        <begin position="1"/>
        <end position="101"/>
    </location>
</feature>
<feature type="compositionally biased region" description="Polar residues" evidence="1">
    <location>
        <begin position="63"/>
        <end position="92"/>
    </location>
</feature>
<name>D8U6J1_VOLCA</name>
<keyword evidence="3" id="KW-1185">Reference proteome</keyword>
<protein>
    <submittedName>
        <fullName evidence="2">Uncharacterized protein</fullName>
    </submittedName>
</protein>
<dbReference type="RefSeq" id="XP_002954232.1">
    <property type="nucleotide sequence ID" value="XM_002954186.1"/>
</dbReference>
<reference evidence="2 3" key="1">
    <citation type="journal article" date="2010" name="Science">
        <title>Genomic analysis of organismal complexity in the multicellular green alga Volvox carteri.</title>
        <authorList>
            <person name="Prochnik S.E."/>
            <person name="Umen J."/>
            <person name="Nedelcu A.M."/>
            <person name="Hallmann A."/>
            <person name="Miller S.M."/>
            <person name="Nishii I."/>
            <person name="Ferris P."/>
            <person name="Kuo A."/>
            <person name="Mitros T."/>
            <person name="Fritz-Laylin L.K."/>
            <person name="Hellsten U."/>
            <person name="Chapman J."/>
            <person name="Simakov O."/>
            <person name="Rensing S.A."/>
            <person name="Terry A."/>
            <person name="Pangilinan J."/>
            <person name="Kapitonov V."/>
            <person name="Jurka J."/>
            <person name="Salamov A."/>
            <person name="Shapiro H."/>
            <person name="Schmutz J."/>
            <person name="Grimwood J."/>
            <person name="Lindquist E."/>
            <person name="Lucas S."/>
            <person name="Grigoriev I.V."/>
            <person name="Schmitt R."/>
            <person name="Kirk D."/>
            <person name="Rokhsar D.S."/>
        </authorList>
    </citation>
    <scope>NUCLEOTIDE SEQUENCE [LARGE SCALE GENOMIC DNA]</scope>
    <source>
        <strain evidence="3">f. Nagariensis / Eve</strain>
    </source>
</reference>
<evidence type="ECO:0000313" key="3">
    <source>
        <dbReference type="Proteomes" id="UP000001058"/>
    </source>
</evidence>
<dbReference type="InParanoid" id="D8U6J1"/>